<dbReference type="InterPro" id="IPR009057">
    <property type="entry name" value="Homeodomain-like_sf"/>
</dbReference>
<dbReference type="SUPFAM" id="SSF46689">
    <property type="entry name" value="Homeodomain-like"/>
    <property type="match status" value="2"/>
</dbReference>
<evidence type="ECO:0000256" key="2">
    <source>
        <dbReference type="ARBA" id="ARBA00023125"/>
    </source>
</evidence>
<dbReference type="AlphaFoldDB" id="A0A1M6LXH2"/>
<dbReference type="Gene3D" id="1.10.10.60">
    <property type="entry name" value="Homeodomain-like"/>
    <property type="match status" value="2"/>
</dbReference>
<reference evidence="5 6" key="1">
    <citation type="submission" date="2016-11" db="EMBL/GenBank/DDBJ databases">
        <authorList>
            <person name="Jaros S."/>
            <person name="Januszkiewicz K."/>
            <person name="Wedrychowicz H."/>
        </authorList>
    </citation>
    <scope>NUCLEOTIDE SEQUENCE [LARGE SCALE GENOMIC DNA]</scope>
    <source>
        <strain evidence="5 6">DSM 21864</strain>
    </source>
</reference>
<name>A0A1M6LXH2_9CLOT</name>
<dbReference type="STRING" id="1121298.SAMN05444401_3820"/>
<keyword evidence="2 5" id="KW-0238">DNA-binding</keyword>
<protein>
    <submittedName>
        <fullName evidence="5">AraC-type DNA-binding protein</fullName>
    </submittedName>
</protein>
<keyword evidence="1" id="KW-0805">Transcription regulation</keyword>
<dbReference type="PROSITE" id="PS01124">
    <property type="entry name" value="HTH_ARAC_FAMILY_2"/>
    <property type="match status" value="1"/>
</dbReference>
<dbReference type="PRINTS" id="PR00032">
    <property type="entry name" value="HTHARAC"/>
</dbReference>
<dbReference type="InterPro" id="IPR020449">
    <property type="entry name" value="Tscrpt_reg_AraC-type_HTH"/>
</dbReference>
<dbReference type="Proteomes" id="UP000184080">
    <property type="component" value="Unassembled WGS sequence"/>
</dbReference>
<evidence type="ECO:0000313" key="6">
    <source>
        <dbReference type="Proteomes" id="UP000184080"/>
    </source>
</evidence>
<dbReference type="PANTHER" id="PTHR43280:SF28">
    <property type="entry name" value="HTH-TYPE TRANSCRIPTIONAL ACTIVATOR RHAS"/>
    <property type="match status" value="1"/>
</dbReference>
<accession>A0A1M6LXH2</accession>
<keyword evidence="6" id="KW-1185">Reference proteome</keyword>
<dbReference type="Pfam" id="PF12833">
    <property type="entry name" value="HTH_18"/>
    <property type="match status" value="1"/>
</dbReference>
<proteinExistence type="predicted"/>
<dbReference type="GO" id="GO:0043565">
    <property type="term" value="F:sequence-specific DNA binding"/>
    <property type="evidence" value="ECO:0007669"/>
    <property type="project" value="InterPro"/>
</dbReference>
<evidence type="ECO:0000259" key="4">
    <source>
        <dbReference type="PROSITE" id="PS01124"/>
    </source>
</evidence>
<dbReference type="GO" id="GO:0003700">
    <property type="term" value="F:DNA-binding transcription factor activity"/>
    <property type="evidence" value="ECO:0007669"/>
    <property type="project" value="InterPro"/>
</dbReference>
<evidence type="ECO:0000256" key="3">
    <source>
        <dbReference type="ARBA" id="ARBA00023163"/>
    </source>
</evidence>
<evidence type="ECO:0000256" key="1">
    <source>
        <dbReference type="ARBA" id="ARBA00023015"/>
    </source>
</evidence>
<dbReference type="RefSeq" id="WP_073010502.1">
    <property type="nucleotide sequence ID" value="NZ_FQZO01000007.1"/>
</dbReference>
<organism evidence="5 6">
    <name type="scientific">Clostridium amylolyticum</name>
    <dbReference type="NCBI Taxonomy" id="1121298"/>
    <lineage>
        <taxon>Bacteria</taxon>
        <taxon>Bacillati</taxon>
        <taxon>Bacillota</taxon>
        <taxon>Clostridia</taxon>
        <taxon>Eubacteriales</taxon>
        <taxon>Clostridiaceae</taxon>
        <taxon>Clostridium</taxon>
    </lineage>
</organism>
<dbReference type="EMBL" id="FQZO01000007">
    <property type="protein sequence ID" value="SHJ75865.1"/>
    <property type="molecule type" value="Genomic_DNA"/>
</dbReference>
<dbReference type="OrthoDB" id="324626at2"/>
<gene>
    <name evidence="5" type="ORF">SAMN05444401_3820</name>
</gene>
<sequence>MEVILIEEFTKTILKELPIILPKDFPIYEFNNVIIFKPNYIINKQFQLSCYHFIISSMNANLPNIIVDNKKCAVENNKIFSTNPGQVILGVEEKVVEPYISLFIHPDFLSGVSEFMYGKSKVCFDNISSIYSNDLISYTSLFIKEFQNKHSGYEFILQSITLQIVIHLLRHCKSNIKLSELQKNHSKKDNINKVIDFLKSAYNYDFSLQQLSSIANLSPYHFLRIFKAETGKTPYNYLMDIKIENCKELLKGNQYSITEIALACGFNSPSHFSSVFKKRVGVTPSAYKEMI</sequence>
<feature type="domain" description="HTH araC/xylS-type" evidence="4">
    <location>
        <begin position="192"/>
        <end position="290"/>
    </location>
</feature>
<evidence type="ECO:0000313" key="5">
    <source>
        <dbReference type="EMBL" id="SHJ75865.1"/>
    </source>
</evidence>
<dbReference type="PANTHER" id="PTHR43280">
    <property type="entry name" value="ARAC-FAMILY TRANSCRIPTIONAL REGULATOR"/>
    <property type="match status" value="1"/>
</dbReference>
<keyword evidence="3" id="KW-0804">Transcription</keyword>
<dbReference type="SMART" id="SM00342">
    <property type="entry name" value="HTH_ARAC"/>
    <property type="match status" value="1"/>
</dbReference>
<dbReference type="InterPro" id="IPR018060">
    <property type="entry name" value="HTH_AraC"/>
</dbReference>